<dbReference type="EMBL" id="SWKU01000054">
    <property type="protein sequence ID" value="KAF2993353.1"/>
    <property type="molecule type" value="Genomic_DNA"/>
</dbReference>
<reference evidence="2" key="1">
    <citation type="submission" date="2019-04" db="EMBL/GenBank/DDBJ databases">
        <title>Sequencing of skin fungus with MAO and IRED activity.</title>
        <authorList>
            <person name="Marsaioli A.J."/>
            <person name="Bonatto J.M.C."/>
            <person name="Reis Junior O."/>
        </authorList>
    </citation>
    <scope>NUCLEOTIDE SEQUENCE</scope>
    <source>
        <strain evidence="2">30M1</strain>
    </source>
</reference>
<dbReference type="AlphaFoldDB" id="A0A9P4T317"/>
<evidence type="ECO:0000313" key="2">
    <source>
        <dbReference type="EMBL" id="KAF2993353.1"/>
    </source>
</evidence>
<organism evidence="2 3">
    <name type="scientific">Curvularia kusanoi</name>
    <name type="common">Cochliobolus kusanoi</name>
    <dbReference type="NCBI Taxonomy" id="90978"/>
    <lineage>
        <taxon>Eukaryota</taxon>
        <taxon>Fungi</taxon>
        <taxon>Dikarya</taxon>
        <taxon>Ascomycota</taxon>
        <taxon>Pezizomycotina</taxon>
        <taxon>Dothideomycetes</taxon>
        <taxon>Pleosporomycetidae</taxon>
        <taxon>Pleosporales</taxon>
        <taxon>Pleosporineae</taxon>
        <taxon>Pleosporaceae</taxon>
        <taxon>Curvularia</taxon>
    </lineage>
</organism>
<comment type="caution">
    <text evidence="2">The sequence shown here is derived from an EMBL/GenBank/DDBJ whole genome shotgun (WGS) entry which is preliminary data.</text>
</comment>
<evidence type="ECO:0000313" key="3">
    <source>
        <dbReference type="Proteomes" id="UP000801428"/>
    </source>
</evidence>
<name>A0A9P4T317_CURKU</name>
<dbReference type="Proteomes" id="UP000801428">
    <property type="component" value="Unassembled WGS sequence"/>
</dbReference>
<protein>
    <submittedName>
        <fullName evidence="2">Uncharacterized protein</fullName>
    </submittedName>
</protein>
<accession>A0A9P4T317</accession>
<feature type="region of interest" description="Disordered" evidence="1">
    <location>
        <begin position="1"/>
        <end position="25"/>
    </location>
</feature>
<sequence length="197" mass="22129">MVRRRVPAADQPGYRAVQQRSLAAPEQSQSIDPLYLLTVAGPTPGNASRRKSIDRKNSYTTNKGKIGHTLDAFTKRTALFSGFAIKPASSIPAKAELQISICSAASIYKKQELVRCAELSFDPAALVKPRFTIVRREHHVYNYYLRNNLVAGRSKVHVLGPDLFRFEGLSTNSVRDIFRLLRLYGNVLRYEADKEGY</sequence>
<evidence type="ECO:0000256" key="1">
    <source>
        <dbReference type="SAM" id="MobiDB-lite"/>
    </source>
</evidence>
<proteinExistence type="predicted"/>
<gene>
    <name evidence="2" type="ORF">E8E13_001059</name>
</gene>
<keyword evidence="3" id="KW-1185">Reference proteome</keyword>
<dbReference type="OrthoDB" id="4161186at2759"/>